<organism evidence="1 2">
    <name type="scientific">Bradyrhizobium erythrophlei</name>
    <dbReference type="NCBI Taxonomy" id="1437360"/>
    <lineage>
        <taxon>Bacteria</taxon>
        <taxon>Pseudomonadati</taxon>
        <taxon>Pseudomonadota</taxon>
        <taxon>Alphaproteobacteria</taxon>
        <taxon>Hyphomicrobiales</taxon>
        <taxon>Nitrobacteraceae</taxon>
        <taxon>Bradyrhizobium</taxon>
    </lineage>
</organism>
<evidence type="ECO:0000313" key="2">
    <source>
        <dbReference type="Proteomes" id="UP000190675"/>
    </source>
</evidence>
<reference evidence="1 2" key="1">
    <citation type="submission" date="2016-11" db="EMBL/GenBank/DDBJ databases">
        <authorList>
            <person name="Jaros S."/>
            <person name="Januszkiewicz K."/>
            <person name="Wedrychowicz H."/>
        </authorList>
    </citation>
    <scope>NUCLEOTIDE SEQUENCE [LARGE SCALE GENOMIC DNA]</scope>
    <source>
        <strain evidence="1 2">GAS242</strain>
    </source>
</reference>
<gene>
    <name evidence="1" type="ORF">SAMN05444169_4148</name>
</gene>
<name>A0A1M5MQE8_9BRAD</name>
<proteinExistence type="predicted"/>
<evidence type="ECO:0000313" key="1">
    <source>
        <dbReference type="EMBL" id="SHG79119.1"/>
    </source>
</evidence>
<accession>A0A1M5MQE8</accession>
<dbReference type="EMBL" id="LT670818">
    <property type="protein sequence ID" value="SHG79119.1"/>
    <property type="molecule type" value="Genomic_DNA"/>
</dbReference>
<dbReference type="AlphaFoldDB" id="A0A1M5MQE8"/>
<protein>
    <submittedName>
        <fullName evidence="1">Uncharacterized protein</fullName>
    </submittedName>
</protein>
<sequence>MFALLSGVVLGGAQWVYMRRQAANTINAYTEREPLLDARIRLLLLLANWKQSDGIARRLLPFNETRKRLEDVLVQAPRDMLSADAFGLSKDGLHLSILRGATVLLAEVGEAHQQVLVGTVGTPEKPPKTELSNSWPSVGFVAGLDAPVAYKDGQFTVWSSGSKRVFNIDELIKINDVQVTPFVEIAGGFIRITTFDRGKMHFADLRYEPSSDSLKPQPTIDLDNPGSIWPTYSDFSDLISVIRGGTQPNQLDILVRSRVDNSKASRMQLPSVPREKSTNGSTTVEDTQFLKSINFSNNDQSLIVRDTLSRLTIFPLVNGQLDRPTSLTIPDLAATDLVRPSWFALRPVGAAVKLGDEWRVSWLSVSQASVMEF</sequence>
<dbReference type="Proteomes" id="UP000190675">
    <property type="component" value="Chromosome I"/>
</dbReference>